<sequence length="109" mass="12754">MGKPLCCETLCLKFSEKGKTNPEDYADKVTEILDAIRQHCPRQDLTVSWNPFHEQFIILTPVERPLSTEQKTMLADIRDTWMRELPADKRPSRKDHGWARRVLTRDSSQ</sequence>
<accession>A0A8H3W0H1</accession>
<proteinExistence type="predicted"/>
<comment type="caution">
    <text evidence="2">The sequence shown here is derived from an EMBL/GenBank/DDBJ whole genome shotgun (WGS) entry which is preliminary data.</text>
</comment>
<keyword evidence="3" id="KW-1185">Reference proteome</keyword>
<dbReference type="OrthoDB" id="4791347at2759"/>
<evidence type="ECO:0000256" key="1">
    <source>
        <dbReference type="SAM" id="MobiDB-lite"/>
    </source>
</evidence>
<dbReference type="AlphaFoldDB" id="A0A8H3W0H1"/>
<feature type="compositionally biased region" description="Basic and acidic residues" evidence="1">
    <location>
        <begin position="85"/>
        <end position="98"/>
    </location>
</feature>
<protein>
    <submittedName>
        <fullName evidence="2">Uncharacterized protein</fullName>
    </submittedName>
</protein>
<dbReference type="EMBL" id="WOWK01000125">
    <property type="protein sequence ID" value="KAF0317670.1"/>
    <property type="molecule type" value="Genomic_DNA"/>
</dbReference>
<gene>
    <name evidence="2" type="ORF">GQ607_015089</name>
</gene>
<reference evidence="2 3" key="1">
    <citation type="submission" date="2019-12" db="EMBL/GenBank/DDBJ databases">
        <title>A genome sequence resource for the geographically widespread anthracnose pathogen Colletotrichum asianum.</title>
        <authorList>
            <person name="Meng Y."/>
        </authorList>
    </citation>
    <scope>NUCLEOTIDE SEQUENCE [LARGE SCALE GENOMIC DNA]</scope>
    <source>
        <strain evidence="2 3">ICMP 18580</strain>
    </source>
</reference>
<evidence type="ECO:0000313" key="3">
    <source>
        <dbReference type="Proteomes" id="UP000434172"/>
    </source>
</evidence>
<name>A0A8H3W0H1_9PEZI</name>
<evidence type="ECO:0000313" key="2">
    <source>
        <dbReference type="EMBL" id="KAF0317670.1"/>
    </source>
</evidence>
<organism evidence="2 3">
    <name type="scientific">Colletotrichum asianum</name>
    <dbReference type="NCBI Taxonomy" id="702518"/>
    <lineage>
        <taxon>Eukaryota</taxon>
        <taxon>Fungi</taxon>
        <taxon>Dikarya</taxon>
        <taxon>Ascomycota</taxon>
        <taxon>Pezizomycotina</taxon>
        <taxon>Sordariomycetes</taxon>
        <taxon>Hypocreomycetidae</taxon>
        <taxon>Glomerellales</taxon>
        <taxon>Glomerellaceae</taxon>
        <taxon>Colletotrichum</taxon>
        <taxon>Colletotrichum gloeosporioides species complex</taxon>
    </lineage>
</organism>
<dbReference type="Proteomes" id="UP000434172">
    <property type="component" value="Unassembled WGS sequence"/>
</dbReference>
<feature type="region of interest" description="Disordered" evidence="1">
    <location>
        <begin position="85"/>
        <end position="109"/>
    </location>
</feature>